<organism evidence="1 2">
    <name type="scientific">Acanthoscelides obtectus</name>
    <name type="common">Bean weevil</name>
    <name type="synonym">Bruchus obtectus</name>
    <dbReference type="NCBI Taxonomy" id="200917"/>
    <lineage>
        <taxon>Eukaryota</taxon>
        <taxon>Metazoa</taxon>
        <taxon>Ecdysozoa</taxon>
        <taxon>Arthropoda</taxon>
        <taxon>Hexapoda</taxon>
        <taxon>Insecta</taxon>
        <taxon>Pterygota</taxon>
        <taxon>Neoptera</taxon>
        <taxon>Endopterygota</taxon>
        <taxon>Coleoptera</taxon>
        <taxon>Polyphaga</taxon>
        <taxon>Cucujiformia</taxon>
        <taxon>Chrysomeloidea</taxon>
        <taxon>Chrysomelidae</taxon>
        <taxon>Bruchinae</taxon>
        <taxon>Bruchini</taxon>
        <taxon>Acanthoscelides</taxon>
    </lineage>
</organism>
<dbReference type="EMBL" id="CAKOFQ010006788">
    <property type="protein sequence ID" value="CAH1971668.1"/>
    <property type="molecule type" value="Genomic_DNA"/>
</dbReference>
<comment type="caution">
    <text evidence="1">The sequence shown here is derived from an EMBL/GenBank/DDBJ whole genome shotgun (WGS) entry which is preliminary data.</text>
</comment>
<keyword evidence="2" id="KW-1185">Reference proteome</keyword>
<sequence length="48" mass="5687">MFFSSKKFKHFVFAGNRTNALRYSKNIRDYAHFKTKRMCLSSSVANYS</sequence>
<dbReference type="Proteomes" id="UP001152888">
    <property type="component" value="Unassembled WGS sequence"/>
</dbReference>
<reference evidence="1" key="1">
    <citation type="submission" date="2022-03" db="EMBL/GenBank/DDBJ databases">
        <authorList>
            <person name="Sayadi A."/>
        </authorList>
    </citation>
    <scope>NUCLEOTIDE SEQUENCE</scope>
</reference>
<gene>
    <name evidence="1" type="ORF">ACAOBT_LOCUS9540</name>
</gene>
<dbReference type="AlphaFoldDB" id="A0A9P0KCS9"/>
<name>A0A9P0KCS9_ACAOB</name>
<accession>A0A9P0KCS9</accession>
<proteinExistence type="predicted"/>
<protein>
    <submittedName>
        <fullName evidence="1">Uncharacterized protein</fullName>
    </submittedName>
</protein>
<evidence type="ECO:0000313" key="1">
    <source>
        <dbReference type="EMBL" id="CAH1971668.1"/>
    </source>
</evidence>
<evidence type="ECO:0000313" key="2">
    <source>
        <dbReference type="Proteomes" id="UP001152888"/>
    </source>
</evidence>